<comment type="caution">
    <text evidence="1">The sequence shown here is derived from an EMBL/GenBank/DDBJ whole genome shotgun (WGS) entry which is preliminary data.</text>
</comment>
<sequence>GQANKEESHNETINPSKPPNCDGLVIDHANKEEFYMEAINPLKPTDCDDLVSDHANKEEFHNEATNPSKLPDCDDLVSDHANEEFHSEATNPSISPDCETIYDSISGQPNKEFHNDRLKPPSYETIYKPDIKYSELTDLRPFESGGFGVVYKGQWNGLCVAAKFVKRGGSSTELNNKDFNRELDALRKSKDCKEHIIQFYGLSQAKSSKFVYLRLGLTYRLKIALYPESRNYILVMQFAENGTLNDYLKEQKEQLSLKRKLYLNQAILKGLKFLHDLNIVHRDLLIEKDPGRSCTEEDILLYTEKDIPLTESPLQCSTILSNNTTQMQLPLISKDMFLSFFERVHHLKRTWVPVNMQLNKTMCRKLGQCIIDAEHITCSLENQFDINADDPFITLENYLSFKAFLRNLQSIKNFIENISQIGGLKSFIRVTDSKISLNQLKNWYIKLLKEFSESMSSLNFECRIDKQVLDINKEIDYDIEETIKFIEALQHNFDEVDSIFEFIDQINANIKNVSINDDLFYNQSMGSIMEFKDRGIQKANDGSIIIIRQFEFHQDEKNDIFVQVALLKALKDLVNIAKFYGIIQDTSSLNSRYVITEWSDHGSLREYYVKHKPLDLLTKLIFAFDICNGLVFLNAVNFLHRDIRPENILISGARNLKAKITNFFHGRLMTDETKNVGVGPGIRYIAPEILKRNTRTHTRSSHPTDIHEKHKIKYDFNCETYSFGVVLWELANEKIPFDNYDVHFIKNKINHKNHQWNFDNSIPKEYIEISKKALNYTPSDRPTICNILKVLYNLVNDARKIPKVIVSNYN</sequence>
<name>A0ACA9K569_9GLOM</name>
<proteinExistence type="predicted"/>
<feature type="non-terminal residue" evidence="1">
    <location>
        <position position="1"/>
    </location>
</feature>
<dbReference type="Proteomes" id="UP000789702">
    <property type="component" value="Unassembled WGS sequence"/>
</dbReference>
<keyword evidence="2" id="KW-1185">Reference proteome</keyword>
<evidence type="ECO:0000313" key="1">
    <source>
        <dbReference type="EMBL" id="CAG8453193.1"/>
    </source>
</evidence>
<dbReference type="EMBL" id="CAJVPU010000517">
    <property type="protein sequence ID" value="CAG8453193.1"/>
    <property type="molecule type" value="Genomic_DNA"/>
</dbReference>
<organism evidence="1 2">
    <name type="scientific">Dentiscutata heterogama</name>
    <dbReference type="NCBI Taxonomy" id="1316150"/>
    <lineage>
        <taxon>Eukaryota</taxon>
        <taxon>Fungi</taxon>
        <taxon>Fungi incertae sedis</taxon>
        <taxon>Mucoromycota</taxon>
        <taxon>Glomeromycotina</taxon>
        <taxon>Glomeromycetes</taxon>
        <taxon>Diversisporales</taxon>
        <taxon>Gigasporaceae</taxon>
        <taxon>Dentiscutata</taxon>
    </lineage>
</organism>
<evidence type="ECO:0000313" key="2">
    <source>
        <dbReference type="Proteomes" id="UP000789702"/>
    </source>
</evidence>
<reference evidence="1" key="1">
    <citation type="submission" date="2021-06" db="EMBL/GenBank/DDBJ databases">
        <authorList>
            <person name="Kallberg Y."/>
            <person name="Tangrot J."/>
            <person name="Rosling A."/>
        </authorList>
    </citation>
    <scope>NUCLEOTIDE SEQUENCE</scope>
    <source>
        <strain evidence="1">IL203A</strain>
    </source>
</reference>
<protein>
    <submittedName>
        <fullName evidence="1">13952_t:CDS:1</fullName>
    </submittedName>
</protein>
<gene>
    <name evidence="1" type="ORF">DHETER_LOCUS938</name>
</gene>
<accession>A0ACA9K569</accession>